<dbReference type="SMART" id="SM00368">
    <property type="entry name" value="LRR_RI"/>
    <property type="match status" value="7"/>
</dbReference>
<evidence type="ECO:0000256" key="1">
    <source>
        <dbReference type="ARBA" id="ARBA00004496"/>
    </source>
</evidence>
<dbReference type="OrthoDB" id="120976at2759"/>
<dbReference type="Gene3D" id="3.80.10.10">
    <property type="entry name" value="Ribonuclease Inhibitor"/>
    <property type="match status" value="4"/>
</dbReference>
<evidence type="ECO:0000313" key="4">
    <source>
        <dbReference type="EMBL" id="CAD5114086.1"/>
    </source>
</evidence>
<sequence>MNEDEVVEEYKQFHLDRLKSLRKLSYVKESKRCSLKELSTPVVIREKGENTEHVCNDGRYFWERFREAEFQTCRIIGRGGVGKSFHLDKLLNYWCCDENLSKDFLPLKLVVKKVRRQTDQIEACIIEQNFYQDSRVQSSDLAKLLNNEGRRKIILFVDDSEENILLHNSTIKPLVTNQYAENKLVVWSREEAGENCPSIYEIIGFHWSHLEEYFNKFLKHEQKKPNQLRCMILNESAGMKLFMEVTRSREFRNIAYLTPLIAQLFVILYQNNRDISQIEIEYDLFYEIVKLLKDDHIITDISERQLQEIAYCSIFNNKMYVTSPTENKFPHLMDKIFENSESVTWGFCHAKFEEYFAANYCLRQAKDARTNDLLRTQVKANRIKSVLNFIQKKDEERLINMCLREPKYLDYVDENIPDKIPLNIEERSLKNYSLSNFALHVSLSKEDIITKIEFENVNFSMKELLSKVKSLPNLKVLKIRGGQSESTLLNELLAAVKNCKLNTLVIGDIPIKLESSVEKITLKLKTISFTNCKLGYNEILEISRIVESSTPIKKLSLAHNNLRGYGIKQVLESLKKTLCFSEFAINDINLSTCSIINEDVPLLARLLFFLPDLHYLDISNNKIGDDGARMMLNSISDCNLSELKLQNCSISFLKFDFSHKICKELTLIDISNNELLDKSNRLEICDQLSNLIKLSNLSIGNCGFEMVEIKVIFTQNKGLGSHSLKSADFSGIDFSGDDGSNFLERFTNLKSLILANCNLNSIESILRRLSQLETLDISYNPLNIEDLNPSNIKKLYFNNSLRIKHHDMTPNLNLINLLRVIEFSNISIDNESFFSLIGTNEAIEQLDISNCFTNCITLEEIKNLLTHFNGLKVLNISRNTLTSEQISNILTNIFPQYGTKLEELYIFQTGLRKKHFIPLAKCIHNLKYLRKLNSTNGRDNMCYQESFKKFEFIQHIKEIDEEIFSLYKFNSIYNLLELVINNKFLGLRKKSVCSRFLPHFLETIKENNMEICSLFILDMPINTECMNLLRQIKYSEDFPLTLKLSNTSFEDSNAAGFFNKYFKKAVKVDLSSVQQPIEHCEEQPMENYEDQEFYYGSIKQLSIDHMKSGTFFITFPTLIAQNINLTSLILTNISISMQIIQSMKRCSNLVILSFFMSTFKDNSESLLEDVLNNNPNLNLIDFGKSDLKHETLFRIFKNCKFNNLEQIGFGELHINECSNFVNFISNHSELKVLDLAKCNIGNQTLYEIASELVRNETKTLRKLLLKGNDFDYNLSSVFCQQVLENQHKLHTFSISSNDIGTRTGVEILRTLNENCPKLYALCIKNCNMNCEAVESLSDIIEKMTNLKILRIGENKFGCLGSERILRAIAKRKNNSFLELNIEKIGLVTNDINLLGNTLSCHTNFTILEIDNNKLGNSVGKKLFLSIEKRLNNLKKLSLRECGFTNEIERHILKGLENLQKLQQFIFSGNQIGKSGKEILSKLKICCQNIEYIEMDDCNLHNSICSDLVKIAIYTRRLISISLLRNEDLVNIPIKMWHDIKKCMDRKKIILLYLKIEENETSDVRQEVMAQMEQAKKLRNVYKNCRLEYPMFH</sequence>
<keyword evidence="2" id="KW-0963">Cytoplasm</keyword>
<evidence type="ECO:0000256" key="3">
    <source>
        <dbReference type="ARBA" id="ARBA00022737"/>
    </source>
</evidence>
<name>A0A7I8VHP1_9ANNE</name>
<reference evidence="4 5" key="1">
    <citation type="submission" date="2020-08" db="EMBL/GenBank/DDBJ databases">
        <authorList>
            <person name="Hejnol A."/>
        </authorList>
    </citation>
    <scope>NUCLEOTIDE SEQUENCE [LARGE SCALE GENOMIC DNA]</scope>
</reference>
<dbReference type="Proteomes" id="UP000549394">
    <property type="component" value="Unassembled WGS sequence"/>
</dbReference>
<dbReference type="InterPro" id="IPR032675">
    <property type="entry name" value="LRR_dom_sf"/>
</dbReference>
<dbReference type="PANTHER" id="PTHR45690">
    <property type="entry name" value="NACHT, LRR AND PYD DOMAINS-CONTAINING PROTEIN 12"/>
    <property type="match status" value="1"/>
</dbReference>
<dbReference type="GO" id="GO:0005737">
    <property type="term" value="C:cytoplasm"/>
    <property type="evidence" value="ECO:0007669"/>
    <property type="project" value="UniProtKB-SubCell"/>
</dbReference>
<accession>A0A7I8VHP1</accession>
<comment type="subcellular location">
    <subcellularLocation>
        <location evidence="1">Cytoplasm</location>
    </subcellularLocation>
</comment>
<comment type="caution">
    <text evidence="4">The sequence shown here is derived from an EMBL/GenBank/DDBJ whole genome shotgun (WGS) entry which is preliminary data.</text>
</comment>
<keyword evidence="5" id="KW-1185">Reference proteome</keyword>
<proteinExistence type="predicted"/>
<dbReference type="InterPro" id="IPR050637">
    <property type="entry name" value="NLRP_innate_immun_reg"/>
</dbReference>
<keyword evidence="3" id="KW-0677">Repeat</keyword>
<dbReference type="SUPFAM" id="SSF52047">
    <property type="entry name" value="RNI-like"/>
    <property type="match status" value="4"/>
</dbReference>
<evidence type="ECO:0000313" key="5">
    <source>
        <dbReference type="Proteomes" id="UP000549394"/>
    </source>
</evidence>
<dbReference type="PANTHER" id="PTHR45690:SF19">
    <property type="entry name" value="NACHT, LRR AND PYD DOMAINS-CONTAINING PROTEIN 3"/>
    <property type="match status" value="1"/>
</dbReference>
<dbReference type="EMBL" id="CAJFCJ010000005">
    <property type="protein sequence ID" value="CAD5114086.1"/>
    <property type="molecule type" value="Genomic_DNA"/>
</dbReference>
<protein>
    <submittedName>
        <fullName evidence="4">DgyrCDS3234</fullName>
    </submittedName>
</protein>
<evidence type="ECO:0000256" key="2">
    <source>
        <dbReference type="ARBA" id="ARBA00022490"/>
    </source>
</evidence>
<gene>
    <name evidence="4" type="ORF">DGYR_LOCUS2975</name>
</gene>
<organism evidence="4 5">
    <name type="scientific">Dimorphilus gyrociliatus</name>
    <dbReference type="NCBI Taxonomy" id="2664684"/>
    <lineage>
        <taxon>Eukaryota</taxon>
        <taxon>Metazoa</taxon>
        <taxon>Spiralia</taxon>
        <taxon>Lophotrochozoa</taxon>
        <taxon>Annelida</taxon>
        <taxon>Polychaeta</taxon>
        <taxon>Polychaeta incertae sedis</taxon>
        <taxon>Dinophilidae</taxon>
        <taxon>Dimorphilus</taxon>
    </lineage>
</organism>